<feature type="compositionally biased region" description="Pro residues" evidence="1">
    <location>
        <begin position="896"/>
        <end position="912"/>
    </location>
</feature>
<organism evidence="2 3">
    <name type="scientific">Paralvinella palmiformis</name>
    <dbReference type="NCBI Taxonomy" id="53620"/>
    <lineage>
        <taxon>Eukaryota</taxon>
        <taxon>Metazoa</taxon>
        <taxon>Spiralia</taxon>
        <taxon>Lophotrochozoa</taxon>
        <taxon>Annelida</taxon>
        <taxon>Polychaeta</taxon>
        <taxon>Sedentaria</taxon>
        <taxon>Canalipalpata</taxon>
        <taxon>Terebellida</taxon>
        <taxon>Terebelliformia</taxon>
        <taxon>Alvinellidae</taxon>
        <taxon>Paralvinella</taxon>
    </lineage>
</organism>
<dbReference type="PANTHER" id="PTHR15721">
    <property type="entry name" value="KIAA0586 PROTEIN"/>
    <property type="match status" value="1"/>
</dbReference>
<dbReference type="GO" id="GO:0005814">
    <property type="term" value="C:centriole"/>
    <property type="evidence" value="ECO:0007669"/>
    <property type="project" value="TreeGrafter"/>
</dbReference>
<feature type="region of interest" description="Disordered" evidence="1">
    <location>
        <begin position="441"/>
        <end position="467"/>
    </location>
</feature>
<reference evidence="2" key="1">
    <citation type="journal article" date="2023" name="Mol. Biol. Evol.">
        <title>Third-Generation Sequencing Reveals the Adaptive Role of the Epigenome in Three Deep-Sea Polychaetes.</title>
        <authorList>
            <person name="Perez M."/>
            <person name="Aroh O."/>
            <person name="Sun Y."/>
            <person name="Lan Y."/>
            <person name="Juniper S.K."/>
            <person name="Young C.R."/>
            <person name="Angers B."/>
            <person name="Qian P.Y."/>
        </authorList>
    </citation>
    <scope>NUCLEOTIDE SEQUENCE</scope>
    <source>
        <strain evidence="2">P08H-3</strain>
    </source>
</reference>
<dbReference type="PANTHER" id="PTHR15721:SF2">
    <property type="entry name" value="PROTEIN TALPID3"/>
    <property type="match status" value="1"/>
</dbReference>
<proteinExistence type="predicted"/>
<dbReference type="InterPro" id="IPR029246">
    <property type="entry name" value="TALPID3"/>
</dbReference>
<dbReference type="Pfam" id="PF15324">
    <property type="entry name" value="TALPID3"/>
    <property type="match status" value="1"/>
</dbReference>
<feature type="compositionally biased region" description="Low complexity" evidence="1">
    <location>
        <begin position="1109"/>
        <end position="1123"/>
    </location>
</feature>
<evidence type="ECO:0000256" key="1">
    <source>
        <dbReference type="SAM" id="MobiDB-lite"/>
    </source>
</evidence>
<gene>
    <name evidence="2" type="ORF">LSH36_463g06022</name>
</gene>
<feature type="region of interest" description="Disordered" evidence="1">
    <location>
        <begin position="1079"/>
        <end position="1126"/>
    </location>
</feature>
<feature type="region of interest" description="Disordered" evidence="1">
    <location>
        <begin position="984"/>
        <end position="1064"/>
    </location>
</feature>
<dbReference type="PRINTS" id="PR01217">
    <property type="entry name" value="PRICHEXTENSN"/>
</dbReference>
<feature type="region of interest" description="Disordered" evidence="1">
    <location>
        <begin position="1"/>
        <end position="28"/>
    </location>
</feature>
<feature type="compositionally biased region" description="Pro residues" evidence="1">
    <location>
        <begin position="1082"/>
        <end position="1099"/>
    </location>
</feature>
<evidence type="ECO:0000313" key="2">
    <source>
        <dbReference type="EMBL" id="KAK2149198.1"/>
    </source>
</evidence>
<feature type="region of interest" description="Disordered" evidence="1">
    <location>
        <begin position="627"/>
        <end position="663"/>
    </location>
</feature>
<dbReference type="EMBL" id="JAODUP010000463">
    <property type="protein sequence ID" value="KAK2149198.1"/>
    <property type="molecule type" value="Genomic_DNA"/>
</dbReference>
<feature type="compositionally biased region" description="Polar residues" evidence="1">
    <location>
        <begin position="864"/>
        <end position="889"/>
    </location>
</feature>
<feature type="region of interest" description="Disordered" evidence="1">
    <location>
        <begin position="945"/>
        <end position="965"/>
    </location>
</feature>
<evidence type="ECO:0000313" key="3">
    <source>
        <dbReference type="Proteomes" id="UP001208570"/>
    </source>
</evidence>
<accession>A0AAD9MYT0</accession>
<feature type="compositionally biased region" description="Polar residues" evidence="1">
    <location>
        <begin position="631"/>
        <end position="660"/>
    </location>
</feature>
<keyword evidence="3" id="KW-1185">Reference proteome</keyword>
<dbReference type="GO" id="GO:0007224">
    <property type="term" value="P:smoothened signaling pathway"/>
    <property type="evidence" value="ECO:0007669"/>
    <property type="project" value="InterPro"/>
</dbReference>
<name>A0AAD9MYT0_9ANNE</name>
<feature type="compositionally biased region" description="Pro residues" evidence="1">
    <location>
        <begin position="1000"/>
        <end position="1011"/>
    </location>
</feature>
<comment type="caution">
    <text evidence="2">The sequence shown here is derived from an EMBL/GenBank/DDBJ whole genome shotgun (WGS) entry which is preliminary data.</text>
</comment>
<feature type="region of interest" description="Disordered" evidence="1">
    <location>
        <begin position="860"/>
        <end position="917"/>
    </location>
</feature>
<dbReference type="GO" id="GO:0036064">
    <property type="term" value="C:ciliary basal body"/>
    <property type="evidence" value="ECO:0007669"/>
    <property type="project" value="TreeGrafter"/>
</dbReference>
<feature type="compositionally biased region" description="Basic and acidic residues" evidence="1">
    <location>
        <begin position="442"/>
        <end position="467"/>
    </location>
</feature>
<feature type="compositionally biased region" description="Acidic residues" evidence="1">
    <location>
        <begin position="954"/>
        <end position="964"/>
    </location>
</feature>
<dbReference type="Proteomes" id="UP001208570">
    <property type="component" value="Unassembled WGS sequence"/>
</dbReference>
<protein>
    <submittedName>
        <fullName evidence="2">Uncharacterized protein</fullName>
    </submittedName>
</protein>
<sequence length="1345" mass="147819">MWGVIRPRNGFSYPGPPHPPGDGPWGEKTESAMIMYSEKVGRQPIGSHRVARICQLSVRARVLDIRDWWDGGMRPNVVNQQTEDLVRELGDLRSQMKQVIADANQWTKAAPETSKVIRLSLIGGMVFRTGTLRLTATAAKTAAAGTTTATAAAGLCKPYHSFSKYSGSDDIHVRWASSSGSVSGEYNTLEANQVTVTSYVCDMDSDSIVASGDRPPDELSLATSITCKRIGRLLRVHDAGVLPVTKNRYRVPLTIHVDRMWEENRRMWIGCRRRTVNKVVPPPVSPYPSLKPSGSEGNAPVVSNFSDVQEVLKKVSLSRTIFESNIESILRNRHLTDTCSLLDTISNDSSLSERVRIQKMVDKHIKAMNTNMEKEVLDELLKVEEAKQSTANFMIPERDTTNIDNSSKAKVTGMRSKLRTEARVDTWMKKRRDMMKATGAKIGEKENVPEKRQKRDRYPGVKDEDKKSYGYNKTQIIPQRKTQKEPYLRFRSTSPKSLSPKIIGRPVQTKGLMMSNVKSQVGDGNLPTGASVIQTTQHPAPPPLIPMAIPLGAPRKDGGLKAPVFFPSSPVGPSTSTPSDGSAAANVGMLIMKEKGLEDEERALKQKMKDRTTKKTVKLEKKTLPPVDVDSFQTSPITPRSTGASSPRSNVTSHKATGSRENVEYCKVVSEEIVESAESEIESDDTMSGDPESAAIDLPGFSAPPRTAYHGPVFPPQAPPMATPTSNTIANDLRRQDLLQQQAVDWSESVPNMFDSCRKVEQELMAKVISEVYIKKQDAVPHTPLTARVDREHREESDIESEISQLSSHESFIAGGLGQDGFQLFVDAGQPVDDQLVNALLKEVMLEKIASIVGEKTSLDKGTRSTSVTNQPKEMPATTSAPRRQQVYSPIQIPTTPVPTPKPTPLHTPPPQLQDQQGTIVATPERTPSPSTADQPQRVVTMVSTKPVTKQTDEELEESTEDDSVETRFNRIIEGYPLPQLYLGGESAAPPDYEVSTPSVTPPQSPPPAPPQIVQSPAIVRTPSPSLRTPSPEIIRPIPQMAPPTPAISTAHDESTQADSKPKKPMMYSIAVQVNESAPIKIPSPQPSPVTSPPQSPHPSPKEEQHRISSSSSESVESSSAVSDTINERVSEGQWLVTLYSEGEVPDVEINQDLYGRIRQHLLAGGKSVRGHDPELSQAEDTLLDTDDLDPEEKKNGVDSNDFFEEFTVFIDSLADQCGHLLVLCDFNTDWDKPGELVAIKLTEVLGSSHLTQHDNVISHRLGHTIDVVMTQADDNIIEKFSVSSLIADHHIISISSNLIRSPKAAQTISYRKYRNIGLASFRDDLNSTDLISKLPDALHDLCEL</sequence>
<feature type="compositionally biased region" description="Low complexity" evidence="1">
    <location>
        <begin position="1012"/>
        <end position="1032"/>
    </location>
</feature>